<evidence type="ECO:0000256" key="5">
    <source>
        <dbReference type="ARBA" id="ARBA00022777"/>
    </source>
</evidence>
<accession>J9F5C1</accession>
<keyword evidence="7" id="KW-0289">Folate biosynthesis</keyword>
<evidence type="ECO:0000256" key="6">
    <source>
        <dbReference type="ARBA" id="ARBA00022840"/>
    </source>
</evidence>
<dbReference type="EMBL" id="AMCI01009057">
    <property type="protein sequence ID" value="EJW90086.1"/>
    <property type="molecule type" value="Genomic_DNA"/>
</dbReference>
<dbReference type="InterPro" id="IPR035907">
    <property type="entry name" value="Hppk_sf"/>
</dbReference>
<feature type="domain" description="7,8-dihydro-6-hydroxymethylpterin-pyrophosphokinase" evidence="8">
    <location>
        <begin position="14"/>
        <end position="104"/>
    </location>
</feature>
<dbReference type="GO" id="GO:0003848">
    <property type="term" value="F:2-amino-4-hydroxy-6-hydroxymethyldihydropteridine diphosphokinase activity"/>
    <property type="evidence" value="ECO:0007669"/>
    <property type="project" value="UniProtKB-EC"/>
</dbReference>
<keyword evidence="5 9" id="KW-0418">Kinase</keyword>
<gene>
    <name evidence="9" type="ORF">EVA_21808</name>
</gene>
<evidence type="ECO:0000256" key="4">
    <source>
        <dbReference type="ARBA" id="ARBA00022741"/>
    </source>
</evidence>
<dbReference type="Pfam" id="PF01288">
    <property type="entry name" value="HPPK"/>
    <property type="match status" value="1"/>
</dbReference>
<evidence type="ECO:0000256" key="1">
    <source>
        <dbReference type="ARBA" id="ARBA00005051"/>
    </source>
</evidence>
<evidence type="ECO:0000256" key="7">
    <source>
        <dbReference type="ARBA" id="ARBA00022909"/>
    </source>
</evidence>
<dbReference type="GO" id="GO:0046656">
    <property type="term" value="P:folic acid biosynthetic process"/>
    <property type="evidence" value="ECO:0007669"/>
    <property type="project" value="UniProtKB-KW"/>
</dbReference>
<evidence type="ECO:0000256" key="3">
    <source>
        <dbReference type="ARBA" id="ARBA00022679"/>
    </source>
</evidence>
<dbReference type="SUPFAM" id="SSF55083">
    <property type="entry name" value="6-hydroxymethyl-7,8-dihydropterin pyrophosphokinase, HPPK"/>
    <property type="match status" value="1"/>
</dbReference>
<keyword evidence="6" id="KW-0067">ATP-binding</keyword>
<dbReference type="GO" id="GO:0016301">
    <property type="term" value="F:kinase activity"/>
    <property type="evidence" value="ECO:0007669"/>
    <property type="project" value="UniProtKB-KW"/>
</dbReference>
<evidence type="ECO:0000259" key="8">
    <source>
        <dbReference type="Pfam" id="PF01288"/>
    </source>
</evidence>
<dbReference type="Gene3D" id="3.30.70.560">
    <property type="entry name" value="7,8-Dihydro-6-hydroxymethylpterin-pyrophosphokinase HPPK"/>
    <property type="match status" value="1"/>
</dbReference>
<comment type="caution">
    <text evidence="9">The sequence shown here is derived from an EMBL/GenBank/DDBJ whole genome shotgun (WGS) entry which is preliminary data.</text>
</comment>
<evidence type="ECO:0000256" key="2">
    <source>
        <dbReference type="ARBA" id="ARBA00013253"/>
    </source>
</evidence>
<evidence type="ECO:0000313" key="9">
    <source>
        <dbReference type="EMBL" id="EJW90086.1"/>
    </source>
</evidence>
<reference evidence="9" key="1">
    <citation type="journal article" date="2012" name="PLoS ONE">
        <title>Gene sets for utilization of primary and secondary nutrition supplies in the distal gut of endangered iberian lynx.</title>
        <authorList>
            <person name="Alcaide M."/>
            <person name="Messina E."/>
            <person name="Richter M."/>
            <person name="Bargiela R."/>
            <person name="Peplies J."/>
            <person name="Huws S.A."/>
            <person name="Newbold C.J."/>
            <person name="Golyshin P.N."/>
            <person name="Simon M.A."/>
            <person name="Lopez G."/>
            <person name="Yakimov M.M."/>
            <person name="Ferrer M."/>
        </authorList>
    </citation>
    <scope>NUCLEOTIDE SEQUENCE</scope>
</reference>
<keyword evidence="3" id="KW-0808">Transferase</keyword>
<protein>
    <recommendedName>
        <fullName evidence="2">2-amino-4-hydroxy-6-hydroxymethyldihydropteridine diphosphokinase</fullName>
        <ecNumber evidence="2">2.7.6.3</ecNumber>
    </recommendedName>
</protein>
<organism evidence="9">
    <name type="scientific">gut metagenome</name>
    <dbReference type="NCBI Taxonomy" id="749906"/>
    <lineage>
        <taxon>unclassified sequences</taxon>
        <taxon>metagenomes</taxon>
        <taxon>organismal metagenomes</taxon>
    </lineage>
</organism>
<proteinExistence type="predicted"/>
<dbReference type="UniPathway" id="UPA00077">
    <property type="reaction ID" value="UER00155"/>
</dbReference>
<dbReference type="AlphaFoldDB" id="J9F5C1"/>
<dbReference type="GO" id="GO:0005524">
    <property type="term" value="F:ATP binding"/>
    <property type="evidence" value="ECO:0007669"/>
    <property type="project" value="UniProtKB-KW"/>
</dbReference>
<comment type="pathway">
    <text evidence="1">Cofactor biosynthesis; tetrahydrofolate biosynthesis; 2-amino-4-hydroxy-6-hydroxymethyl-7,8-dihydropteridine diphosphate from 7,8-dihydroneopterin triphosphate: step 4/4.</text>
</comment>
<keyword evidence="4" id="KW-0547">Nucleotide-binding</keyword>
<dbReference type="GO" id="GO:0046654">
    <property type="term" value="P:tetrahydrofolate biosynthetic process"/>
    <property type="evidence" value="ECO:0007669"/>
    <property type="project" value="UniProtKB-UniPathway"/>
</dbReference>
<name>J9F5C1_9ZZZZ</name>
<dbReference type="InterPro" id="IPR000550">
    <property type="entry name" value="Hppk"/>
</dbReference>
<sequence length="105" mass="12276">MTFAREQLRKCFPSIRFTAEQETKPLVFRNPAFFSNQLAVFFTDADEQEVISQLKEMEKSAGRCPSDKLDEKICLDIDLLVFDRRVLKPDDLKRAYVEKGLEELK</sequence>
<dbReference type="PANTHER" id="PTHR43071">
    <property type="entry name" value="2-AMINO-4-HYDROXY-6-HYDROXYMETHYLDIHYDROPTERIDINE PYROPHOSPHOKINASE"/>
    <property type="match status" value="1"/>
</dbReference>
<dbReference type="EC" id="2.7.6.3" evidence="2"/>
<dbReference type="PANTHER" id="PTHR43071:SF1">
    <property type="entry name" value="2-AMINO-4-HYDROXY-6-HYDROXYMETHYLDIHYDROPTERIDINE PYROPHOSPHOKINASE"/>
    <property type="match status" value="1"/>
</dbReference>